<dbReference type="Proteomes" id="UP000232323">
    <property type="component" value="Unassembled WGS sequence"/>
</dbReference>
<reference evidence="7 8" key="1">
    <citation type="submission" date="2017-08" db="EMBL/GenBank/DDBJ databases">
        <title>Acidophilic green algal genome provides insights into adaptation to an acidic environment.</title>
        <authorList>
            <person name="Hirooka S."/>
            <person name="Hirose Y."/>
            <person name="Kanesaki Y."/>
            <person name="Higuchi S."/>
            <person name="Fujiwara T."/>
            <person name="Onuma R."/>
            <person name="Era A."/>
            <person name="Ohbayashi R."/>
            <person name="Uzuka A."/>
            <person name="Nozaki H."/>
            <person name="Yoshikawa H."/>
            <person name="Miyagishima S.Y."/>
        </authorList>
    </citation>
    <scope>NUCLEOTIDE SEQUENCE [LARGE SCALE GENOMIC DNA]</scope>
    <source>
        <strain evidence="7 8">NIES-2499</strain>
    </source>
</reference>
<comment type="caution">
    <text evidence="7">The sequence shown here is derived from an EMBL/GenBank/DDBJ whole genome shotgun (WGS) entry which is preliminary data.</text>
</comment>
<protein>
    <recommendedName>
        <fullName evidence="9">Gamma interferon inducible lysosomal thiol reductase GILT</fullName>
    </recommendedName>
</protein>
<sequence>MAFLIRVALLAWIYQSVLSVVPLRSWEIQHNVRTKESSRAHIGSGFGLDARLVPLDFFVMSKCPYAIACEQRLNDVLALVGEHVRVTPHYIANIDGYPTTCKHGESECLGDRQQLCVLKYAKFHAFWKFLMCQDKNVTSIGEPDTAEACLMELDASASVVSLVKSCYSSDEGDNALRNSAHKTSQLGVRGSCTVWIRGREFPEDSSVEEYVSEICKPSGHVGSSSGCQLMR</sequence>
<dbReference type="AlphaFoldDB" id="A0A250X4V7"/>
<evidence type="ECO:0000313" key="7">
    <source>
        <dbReference type="EMBL" id="GAX77922.1"/>
    </source>
</evidence>
<comment type="subcellular location">
    <subcellularLocation>
        <location evidence="1">Secreted</location>
    </subcellularLocation>
</comment>
<dbReference type="InterPro" id="IPR004911">
    <property type="entry name" value="Interferon-induced_GILT"/>
</dbReference>
<feature type="signal peptide" evidence="6">
    <location>
        <begin position="1"/>
        <end position="19"/>
    </location>
</feature>
<dbReference type="PANTHER" id="PTHR13234:SF8">
    <property type="entry name" value="GAMMA-INTERFERON-INDUCIBLE LYSOSOMAL THIOL REDUCTASE"/>
    <property type="match status" value="1"/>
</dbReference>
<evidence type="ECO:0000256" key="5">
    <source>
        <dbReference type="ARBA" id="ARBA00023180"/>
    </source>
</evidence>
<evidence type="ECO:0000256" key="3">
    <source>
        <dbReference type="ARBA" id="ARBA00022525"/>
    </source>
</evidence>
<organism evidence="7 8">
    <name type="scientific">Chlamydomonas eustigma</name>
    <dbReference type="NCBI Taxonomy" id="1157962"/>
    <lineage>
        <taxon>Eukaryota</taxon>
        <taxon>Viridiplantae</taxon>
        <taxon>Chlorophyta</taxon>
        <taxon>core chlorophytes</taxon>
        <taxon>Chlorophyceae</taxon>
        <taxon>CS clade</taxon>
        <taxon>Chlamydomonadales</taxon>
        <taxon>Chlamydomonadaceae</taxon>
        <taxon>Chlamydomonas</taxon>
    </lineage>
</organism>
<keyword evidence="3" id="KW-0964">Secreted</keyword>
<dbReference type="OrthoDB" id="958254at2759"/>
<evidence type="ECO:0000256" key="1">
    <source>
        <dbReference type="ARBA" id="ARBA00004613"/>
    </source>
</evidence>
<dbReference type="EMBL" id="BEGY01000028">
    <property type="protein sequence ID" value="GAX77922.1"/>
    <property type="molecule type" value="Genomic_DNA"/>
</dbReference>
<proteinExistence type="inferred from homology"/>
<keyword evidence="8" id="KW-1185">Reference proteome</keyword>
<evidence type="ECO:0008006" key="9">
    <source>
        <dbReference type="Google" id="ProtNLM"/>
    </source>
</evidence>
<accession>A0A250X4V7</accession>
<dbReference type="Pfam" id="PF03227">
    <property type="entry name" value="GILT"/>
    <property type="match status" value="1"/>
</dbReference>
<comment type="similarity">
    <text evidence="2">Belongs to the GILT family.</text>
</comment>
<evidence type="ECO:0000313" key="8">
    <source>
        <dbReference type="Proteomes" id="UP000232323"/>
    </source>
</evidence>
<evidence type="ECO:0000256" key="4">
    <source>
        <dbReference type="ARBA" id="ARBA00022729"/>
    </source>
</evidence>
<evidence type="ECO:0000256" key="6">
    <source>
        <dbReference type="SAM" id="SignalP"/>
    </source>
</evidence>
<keyword evidence="5" id="KW-0325">Glycoprotein</keyword>
<keyword evidence="4 6" id="KW-0732">Signal</keyword>
<evidence type="ECO:0000256" key="2">
    <source>
        <dbReference type="ARBA" id="ARBA00005679"/>
    </source>
</evidence>
<gene>
    <name evidence="7" type="ORF">CEUSTIGMA_g5364.t1</name>
</gene>
<dbReference type="GO" id="GO:0005576">
    <property type="term" value="C:extracellular region"/>
    <property type="evidence" value="ECO:0007669"/>
    <property type="project" value="UniProtKB-SubCell"/>
</dbReference>
<name>A0A250X4V7_9CHLO</name>
<dbReference type="GO" id="GO:0016671">
    <property type="term" value="F:oxidoreductase activity, acting on a sulfur group of donors, disulfide as acceptor"/>
    <property type="evidence" value="ECO:0007669"/>
    <property type="project" value="InterPro"/>
</dbReference>
<dbReference type="STRING" id="1157962.A0A250X4V7"/>
<dbReference type="PANTHER" id="PTHR13234">
    <property type="entry name" value="GAMMA-INTERFERON INDUCIBLE LYSOSOMAL THIOL REDUCTASE GILT"/>
    <property type="match status" value="1"/>
</dbReference>
<dbReference type="Gene3D" id="3.40.30.10">
    <property type="entry name" value="Glutaredoxin"/>
    <property type="match status" value="1"/>
</dbReference>
<feature type="chain" id="PRO_5012761338" description="Gamma interferon inducible lysosomal thiol reductase GILT" evidence="6">
    <location>
        <begin position="20"/>
        <end position="231"/>
    </location>
</feature>